<gene>
    <name evidence="1" type="ORF">DPMN_143202</name>
</gene>
<accession>A0A9D4GCH5</accession>
<evidence type="ECO:0000313" key="2">
    <source>
        <dbReference type="Proteomes" id="UP000828390"/>
    </source>
</evidence>
<protein>
    <submittedName>
        <fullName evidence="1">Uncharacterized protein</fullName>
    </submittedName>
</protein>
<dbReference type="EMBL" id="JAIWYP010000006">
    <property type="protein sequence ID" value="KAH3814696.1"/>
    <property type="molecule type" value="Genomic_DNA"/>
</dbReference>
<evidence type="ECO:0000313" key="1">
    <source>
        <dbReference type="EMBL" id="KAH3814696.1"/>
    </source>
</evidence>
<keyword evidence="2" id="KW-1185">Reference proteome</keyword>
<organism evidence="1 2">
    <name type="scientific">Dreissena polymorpha</name>
    <name type="common">Zebra mussel</name>
    <name type="synonym">Mytilus polymorpha</name>
    <dbReference type="NCBI Taxonomy" id="45954"/>
    <lineage>
        <taxon>Eukaryota</taxon>
        <taxon>Metazoa</taxon>
        <taxon>Spiralia</taxon>
        <taxon>Lophotrochozoa</taxon>
        <taxon>Mollusca</taxon>
        <taxon>Bivalvia</taxon>
        <taxon>Autobranchia</taxon>
        <taxon>Heteroconchia</taxon>
        <taxon>Euheterodonta</taxon>
        <taxon>Imparidentia</taxon>
        <taxon>Neoheterodontei</taxon>
        <taxon>Myida</taxon>
        <taxon>Dreissenoidea</taxon>
        <taxon>Dreissenidae</taxon>
        <taxon>Dreissena</taxon>
    </lineage>
</organism>
<reference evidence="1" key="2">
    <citation type="submission" date="2020-11" db="EMBL/GenBank/DDBJ databases">
        <authorList>
            <person name="McCartney M.A."/>
            <person name="Auch B."/>
            <person name="Kono T."/>
            <person name="Mallez S."/>
            <person name="Becker A."/>
            <person name="Gohl D.M."/>
            <person name="Silverstein K.A.T."/>
            <person name="Koren S."/>
            <person name="Bechman K.B."/>
            <person name="Herman A."/>
            <person name="Abrahante J.E."/>
            <person name="Garbe J."/>
        </authorList>
    </citation>
    <scope>NUCLEOTIDE SEQUENCE</scope>
    <source>
        <strain evidence="1">Duluth1</strain>
        <tissue evidence="1">Whole animal</tissue>
    </source>
</reference>
<comment type="caution">
    <text evidence="1">The sequence shown here is derived from an EMBL/GenBank/DDBJ whole genome shotgun (WGS) entry which is preliminary data.</text>
</comment>
<dbReference type="AlphaFoldDB" id="A0A9D4GCH5"/>
<dbReference type="Proteomes" id="UP000828390">
    <property type="component" value="Unassembled WGS sequence"/>
</dbReference>
<reference evidence="1" key="1">
    <citation type="journal article" date="2019" name="bioRxiv">
        <title>The Genome of the Zebra Mussel, Dreissena polymorpha: A Resource for Invasive Species Research.</title>
        <authorList>
            <person name="McCartney M.A."/>
            <person name="Auch B."/>
            <person name="Kono T."/>
            <person name="Mallez S."/>
            <person name="Zhang Y."/>
            <person name="Obille A."/>
            <person name="Becker A."/>
            <person name="Abrahante J.E."/>
            <person name="Garbe J."/>
            <person name="Badalamenti J.P."/>
            <person name="Herman A."/>
            <person name="Mangelson H."/>
            <person name="Liachko I."/>
            <person name="Sullivan S."/>
            <person name="Sone E.D."/>
            <person name="Koren S."/>
            <person name="Silverstein K.A.T."/>
            <person name="Beckman K.B."/>
            <person name="Gohl D.M."/>
        </authorList>
    </citation>
    <scope>NUCLEOTIDE SEQUENCE</scope>
    <source>
        <strain evidence="1">Duluth1</strain>
        <tissue evidence="1">Whole animal</tissue>
    </source>
</reference>
<proteinExistence type="predicted"/>
<name>A0A9D4GCH5_DREPO</name>
<sequence length="68" mass="7681">MASLANYNCRIRYRSGKLNADADGLSRKFMFQEGEEQVLCFPDILKVIQDKDSSYSMHFGLTGTRQAG</sequence>